<dbReference type="PANTHER" id="PTHR22911">
    <property type="entry name" value="ACYL-MALONYL CONDENSING ENZYME-RELATED"/>
    <property type="match status" value="1"/>
</dbReference>
<feature type="transmembrane region" description="Helical" evidence="5">
    <location>
        <begin position="117"/>
        <end position="138"/>
    </location>
</feature>
<dbReference type="OrthoDB" id="8300370at2759"/>
<evidence type="ECO:0000256" key="5">
    <source>
        <dbReference type="SAM" id="Phobius"/>
    </source>
</evidence>
<feature type="transmembrane region" description="Helical" evidence="5">
    <location>
        <begin position="53"/>
        <end position="73"/>
    </location>
</feature>
<keyword evidence="2 5" id="KW-0812">Transmembrane</keyword>
<dbReference type="EMBL" id="CAJPVJ010031838">
    <property type="protein sequence ID" value="CAG2180441.1"/>
    <property type="molecule type" value="Genomic_DNA"/>
</dbReference>
<proteinExistence type="predicted"/>
<evidence type="ECO:0000313" key="7">
    <source>
        <dbReference type="Proteomes" id="UP000728032"/>
    </source>
</evidence>
<feature type="transmembrane region" description="Helical" evidence="5">
    <location>
        <begin position="85"/>
        <end position="105"/>
    </location>
</feature>
<keyword evidence="4 5" id="KW-0472">Membrane</keyword>
<evidence type="ECO:0000256" key="1">
    <source>
        <dbReference type="ARBA" id="ARBA00004141"/>
    </source>
</evidence>
<evidence type="ECO:0000256" key="3">
    <source>
        <dbReference type="ARBA" id="ARBA00022989"/>
    </source>
</evidence>
<dbReference type="EMBL" id="OC946663">
    <property type="protein sequence ID" value="CAD7663304.1"/>
    <property type="molecule type" value="Genomic_DNA"/>
</dbReference>
<dbReference type="Proteomes" id="UP000728032">
    <property type="component" value="Unassembled WGS sequence"/>
</dbReference>
<evidence type="ECO:0008006" key="8">
    <source>
        <dbReference type="Google" id="ProtNLM"/>
    </source>
</evidence>
<comment type="subcellular location">
    <subcellularLocation>
        <location evidence="1">Membrane</location>
        <topology evidence="1">Multi-pass membrane protein</topology>
    </subcellularLocation>
</comment>
<reference evidence="6" key="1">
    <citation type="submission" date="2020-11" db="EMBL/GenBank/DDBJ databases">
        <authorList>
            <person name="Tran Van P."/>
        </authorList>
    </citation>
    <scope>NUCLEOTIDE SEQUENCE</scope>
</reference>
<sequence>MPLLTERSVSQILSSIANSDSKLKNNCVIPIHHSLLDVSVITPKKSLAERIPAFGLLCAILSVICWSLSSLIVKVLTDLHSIQILVIRSLFQLVFYGVSIAVNKYPLFGEPGHRIDLLLRAVSGTIALSSVFMAYRLMPFSD</sequence>
<evidence type="ECO:0000313" key="6">
    <source>
        <dbReference type="EMBL" id="CAD7663304.1"/>
    </source>
</evidence>
<dbReference type="PANTHER" id="PTHR22911:SF6">
    <property type="entry name" value="SOLUTE CARRIER FAMILY 35 MEMBER G1"/>
    <property type="match status" value="1"/>
</dbReference>
<gene>
    <name evidence="6" type="ORF">ONB1V03_LOCUS19864</name>
</gene>
<keyword evidence="7" id="KW-1185">Reference proteome</keyword>
<name>A0A7R9MN01_9ACAR</name>
<feature type="non-terminal residue" evidence="6">
    <location>
        <position position="142"/>
    </location>
</feature>
<dbReference type="GO" id="GO:0016020">
    <property type="term" value="C:membrane"/>
    <property type="evidence" value="ECO:0007669"/>
    <property type="project" value="UniProtKB-SubCell"/>
</dbReference>
<organism evidence="6">
    <name type="scientific">Oppiella nova</name>
    <dbReference type="NCBI Taxonomy" id="334625"/>
    <lineage>
        <taxon>Eukaryota</taxon>
        <taxon>Metazoa</taxon>
        <taxon>Ecdysozoa</taxon>
        <taxon>Arthropoda</taxon>
        <taxon>Chelicerata</taxon>
        <taxon>Arachnida</taxon>
        <taxon>Acari</taxon>
        <taxon>Acariformes</taxon>
        <taxon>Sarcoptiformes</taxon>
        <taxon>Oribatida</taxon>
        <taxon>Brachypylina</taxon>
        <taxon>Oppioidea</taxon>
        <taxon>Oppiidae</taxon>
        <taxon>Oppiella</taxon>
    </lineage>
</organism>
<evidence type="ECO:0000256" key="2">
    <source>
        <dbReference type="ARBA" id="ARBA00022692"/>
    </source>
</evidence>
<evidence type="ECO:0000256" key="4">
    <source>
        <dbReference type="ARBA" id="ARBA00023136"/>
    </source>
</evidence>
<protein>
    <recommendedName>
        <fullName evidence="8">EamA domain-containing protein</fullName>
    </recommendedName>
</protein>
<accession>A0A7R9MN01</accession>
<keyword evidence="3 5" id="KW-1133">Transmembrane helix</keyword>
<dbReference type="AlphaFoldDB" id="A0A7R9MN01"/>